<evidence type="ECO:0000256" key="2">
    <source>
        <dbReference type="ARBA" id="ARBA00022801"/>
    </source>
</evidence>
<dbReference type="InterPro" id="IPR050300">
    <property type="entry name" value="GDXG_lipolytic_enzyme"/>
</dbReference>
<dbReference type="PROSITE" id="PS01174">
    <property type="entry name" value="LIPASE_GDXG_SER"/>
    <property type="match status" value="1"/>
</dbReference>
<evidence type="ECO:0000259" key="5">
    <source>
        <dbReference type="Pfam" id="PF07859"/>
    </source>
</evidence>
<dbReference type="Gene3D" id="3.40.50.1820">
    <property type="entry name" value="alpha/beta hydrolase"/>
    <property type="match status" value="1"/>
</dbReference>
<dbReference type="PANTHER" id="PTHR48081">
    <property type="entry name" value="AB HYDROLASE SUPERFAMILY PROTEIN C4A8.06C"/>
    <property type="match status" value="1"/>
</dbReference>
<feature type="signal peptide" evidence="4">
    <location>
        <begin position="1"/>
        <end position="19"/>
    </location>
</feature>
<dbReference type="PANTHER" id="PTHR48081:SF19">
    <property type="entry name" value="AB HYDROLASE SUPERFAMILY PROTEIN C4A8.06C"/>
    <property type="match status" value="1"/>
</dbReference>
<gene>
    <name evidence="6" type="primary">ABSGL_03069.1 scaffold 4127</name>
</gene>
<dbReference type="AlphaFoldDB" id="A0A168LVG0"/>
<dbReference type="OrthoDB" id="408631at2759"/>
<name>A0A168LVG0_ABSGL</name>
<proteinExistence type="inferred from homology"/>
<dbReference type="InterPro" id="IPR033140">
    <property type="entry name" value="Lipase_GDXG_put_SER_AS"/>
</dbReference>
<keyword evidence="2" id="KW-0378">Hydrolase</keyword>
<comment type="similarity">
    <text evidence="1">Belongs to the 'GDXG' lipolytic enzyme family.</text>
</comment>
<dbReference type="Proteomes" id="UP000078561">
    <property type="component" value="Unassembled WGS sequence"/>
</dbReference>
<reference evidence="6" key="1">
    <citation type="submission" date="2016-04" db="EMBL/GenBank/DDBJ databases">
        <authorList>
            <person name="Evans L.H."/>
            <person name="Alamgir A."/>
            <person name="Owens N."/>
            <person name="Weber N.D."/>
            <person name="Virtaneva K."/>
            <person name="Barbian K."/>
            <person name="Babar A."/>
            <person name="Rosenke K."/>
        </authorList>
    </citation>
    <scope>NUCLEOTIDE SEQUENCE [LARGE SCALE GENOMIC DNA]</scope>
    <source>
        <strain evidence="6">CBS 101.48</strain>
    </source>
</reference>
<dbReference type="GO" id="GO:0016787">
    <property type="term" value="F:hydrolase activity"/>
    <property type="evidence" value="ECO:0007669"/>
    <property type="project" value="UniProtKB-KW"/>
</dbReference>
<sequence length="447" mass="48847">MTNSSMLSTILWAAPIVASTTYSHFKDGPPAKSWTLKYNLLIAIMRTYIKGPAATLTPEQMQKGSLTRHQPLPQDCIETELTIATEYREKGEKILAPHVDGLVDDWDWRADRGAADPLPASWITTTATPTAATASNQRTLLYFHGGAYFLGTYKLYRPLLGKLALKSGGARVLAVDYRLAPQHPFPAGLEDALAAYLYLLSPPGDAPFDPVPASQIVISGDSAGGGLTMALLMVLRDSGLPLPGGAIPISPWVDLTHSLPSCQNNYHTDYLPFGSDEIPFSKHQITGGDSLLPRLHFYAPNHILKHYLVSPLYDPKQWRGLPPLLIQTGDAEQLRDESICASFKATNILSTLDDAPPTSTLLDLYQDQPHVFQLLLPSKAVHRSVLTMAEFLRDPTVATGLTIRAVSSEGEIQDVTRDTVARYGGAVWTDWMDRLDHTSSKGPVAKL</sequence>
<dbReference type="Pfam" id="PF07859">
    <property type="entry name" value="Abhydrolase_3"/>
    <property type="match status" value="1"/>
</dbReference>
<organism evidence="6">
    <name type="scientific">Absidia glauca</name>
    <name type="common">Pin mould</name>
    <dbReference type="NCBI Taxonomy" id="4829"/>
    <lineage>
        <taxon>Eukaryota</taxon>
        <taxon>Fungi</taxon>
        <taxon>Fungi incertae sedis</taxon>
        <taxon>Mucoromycota</taxon>
        <taxon>Mucoromycotina</taxon>
        <taxon>Mucoromycetes</taxon>
        <taxon>Mucorales</taxon>
        <taxon>Cunninghamellaceae</taxon>
        <taxon>Absidia</taxon>
    </lineage>
</organism>
<evidence type="ECO:0000313" key="6">
    <source>
        <dbReference type="EMBL" id="SAL97571.1"/>
    </source>
</evidence>
<dbReference type="SUPFAM" id="SSF53474">
    <property type="entry name" value="alpha/beta-Hydrolases"/>
    <property type="match status" value="1"/>
</dbReference>
<dbReference type="STRING" id="4829.A0A168LVG0"/>
<protein>
    <recommendedName>
        <fullName evidence="5">Alpha/beta hydrolase fold-3 domain-containing protein</fullName>
    </recommendedName>
</protein>
<keyword evidence="7" id="KW-1185">Reference proteome</keyword>
<dbReference type="InterPro" id="IPR029058">
    <property type="entry name" value="AB_hydrolase_fold"/>
</dbReference>
<dbReference type="OMA" id="PATHRAM"/>
<keyword evidence="4" id="KW-0732">Signal</keyword>
<dbReference type="EMBL" id="LT551814">
    <property type="protein sequence ID" value="SAL97571.1"/>
    <property type="molecule type" value="Genomic_DNA"/>
</dbReference>
<accession>A0A168LVG0</accession>
<dbReference type="InParanoid" id="A0A168LVG0"/>
<evidence type="ECO:0000256" key="4">
    <source>
        <dbReference type="SAM" id="SignalP"/>
    </source>
</evidence>
<feature type="active site" evidence="3">
    <location>
        <position position="222"/>
    </location>
</feature>
<evidence type="ECO:0000256" key="3">
    <source>
        <dbReference type="PROSITE-ProRule" id="PRU10038"/>
    </source>
</evidence>
<feature type="domain" description="Alpha/beta hydrolase fold-3" evidence="5">
    <location>
        <begin position="140"/>
        <end position="340"/>
    </location>
</feature>
<evidence type="ECO:0000313" key="7">
    <source>
        <dbReference type="Proteomes" id="UP000078561"/>
    </source>
</evidence>
<evidence type="ECO:0000256" key="1">
    <source>
        <dbReference type="ARBA" id="ARBA00010515"/>
    </source>
</evidence>
<feature type="chain" id="PRO_5007898811" description="Alpha/beta hydrolase fold-3 domain-containing protein" evidence="4">
    <location>
        <begin position="20"/>
        <end position="447"/>
    </location>
</feature>
<dbReference type="InterPro" id="IPR013094">
    <property type="entry name" value="AB_hydrolase_3"/>
</dbReference>